<evidence type="ECO:0000313" key="2">
    <source>
        <dbReference type="EMBL" id="CAK9090632.1"/>
    </source>
</evidence>
<reference evidence="2 3" key="1">
    <citation type="submission" date="2024-02" db="EMBL/GenBank/DDBJ databases">
        <authorList>
            <person name="Chen Y."/>
            <person name="Shah S."/>
            <person name="Dougan E. K."/>
            <person name="Thang M."/>
            <person name="Chan C."/>
        </authorList>
    </citation>
    <scope>NUCLEOTIDE SEQUENCE [LARGE SCALE GENOMIC DNA]</scope>
</reference>
<evidence type="ECO:0000256" key="1">
    <source>
        <dbReference type="SAM" id="MobiDB-lite"/>
    </source>
</evidence>
<comment type="caution">
    <text evidence="2">The sequence shown here is derived from an EMBL/GenBank/DDBJ whole genome shotgun (WGS) entry which is preliminary data.</text>
</comment>
<proteinExistence type="predicted"/>
<keyword evidence="3" id="KW-1185">Reference proteome</keyword>
<feature type="compositionally biased region" description="Acidic residues" evidence="1">
    <location>
        <begin position="90"/>
        <end position="101"/>
    </location>
</feature>
<protein>
    <submittedName>
        <fullName evidence="2">Uncharacterized protein</fullName>
    </submittedName>
</protein>
<feature type="compositionally biased region" description="Basic and acidic residues" evidence="1">
    <location>
        <begin position="185"/>
        <end position="200"/>
    </location>
</feature>
<accession>A0ABP0QQU9</accession>
<feature type="region of interest" description="Disordered" evidence="1">
    <location>
        <begin position="87"/>
        <end position="106"/>
    </location>
</feature>
<evidence type="ECO:0000313" key="3">
    <source>
        <dbReference type="Proteomes" id="UP001642464"/>
    </source>
</evidence>
<sequence length="200" mass="22096">MQVSEVTSLTYKGGPSVAIPFNLVLQDPDGRKWLKNRASNATIAKLLLGQSPDFSSLKNPSLSASPQVDAVREKIKKAVLESVGQKDEEGLFEGEDAEESTSNEKNKRRLQHVLEAAPPSVMVTLVGKEVEFLTPKNWKMTDIVLPLEPGPLTVLCDFIMEDVADCFARKKRSYHKSGHYSKKAKGLDDLEDSDAKELPE</sequence>
<dbReference type="EMBL" id="CAXAMM010040018">
    <property type="protein sequence ID" value="CAK9090632.1"/>
    <property type="molecule type" value="Genomic_DNA"/>
</dbReference>
<organism evidence="2 3">
    <name type="scientific">Durusdinium trenchii</name>
    <dbReference type="NCBI Taxonomy" id="1381693"/>
    <lineage>
        <taxon>Eukaryota</taxon>
        <taxon>Sar</taxon>
        <taxon>Alveolata</taxon>
        <taxon>Dinophyceae</taxon>
        <taxon>Suessiales</taxon>
        <taxon>Symbiodiniaceae</taxon>
        <taxon>Durusdinium</taxon>
    </lineage>
</organism>
<gene>
    <name evidence="2" type="ORF">SCF082_LOCUS42741</name>
</gene>
<name>A0ABP0QQU9_9DINO</name>
<feature type="compositionally biased region" description="Basic residues" evidence="1">
    <location>
        <begin position="172"/>
        <end position="184"/>
    </location>
</feature>
<feature type="region of interest" description="Disordered" evidence="1">
    <location>
        <begin position="172"/>
        <end position="200"/>
    </location>
</feature>
<dbReference type="Proteomes" id="UP001642464">
    <property type="component" value="Unassembled WGS sequence"/>
</dbReference>